<dbReference type="Pfam" id="PF10031">
    <property type="entry name" value="DUF2273"/>
    <property type="match status" value="1"/>
</dbReference>
<feature type="transmembrane region" description="Helical" evidence="1">
    <location>
        <begin position="12"/>
        <end position="31"/>
    </location>
</feature>
<dbReference type="AlphaFoldDB" id="A0A1E5HAY5"/>
<accession>A0A1E5HAY5</accession>
<keyword evidence="1" id="KW-0812">Transmembrane</keyword>
<name>A0A1E5HAY5_9ENTE</name>
<evidence type="ECO:0000256" key="1">
    <source>
        <dbReference type="SAM" id="Phobius"/>
    </source>
</evidence>
<dbReference type="RefSeq" id="WP_069640458.1">
    <property type="nucleotide sequence ID" value="NZ_JAFBEZ010000044.1"/>
</dbReference>
<comment type="caution">
    <text evidence="2">The sequence shown here is derived from an EMBL/GenBank/DDBJ whole genome shotgun (WGS) entry which is preliminary data.</text>
</comment>
<proteinExistence type="predicted"/>
<dbReference type="Proteomes" id="UP000094469">
    <property type="component" value="Unassembled WGS sequence"/>
</dbReference>
<evidence type="ECO:0000313" key="2">
    <source>
        <dbReference type="EMBL" id="OEG22122.1"/>
    </source>
</evidence>
<dbReference type="InterPro" id="IPR018730">
    <property type="entry name" value="DUF2273"/>
</dbReference>
<reference evidence="3" key="1">
    <citation type="submission" date="2016-09" db="EMBL/GenBank/DDBJ databases">
        <authorList>
            <person name="Gulvik C.A."/>
        </authorList>
    </citation>
    <scope>NUCLEOTIDE SEQUENCE [LARGE SCALE GENOMIC DNA]</scope>
    <source>
        <strain evidence="3">LMG 26676</strain>
    </source>
</reference>
<evidence type="ECO:0000313" key="3">
    <source>
        <dbReference type="Proteomes" id="UP000094469"/>
    </source>
</evidence>
<dbReference type="EMBL" id="MIKC01000027">
    <property type="protein sequence ID" value="OEG22122.1"/>
    <property type="molecule type" value="Genomic_DNA"/>
</dbReference>
<dbReference type="STRING" id="1131292.BCR24_16170"/>
<keyword evidence="1" id="KW-1133">Transmembrane helix</keyword>
<protein>
    <submittedName>
        <fullName evidence="2">DUF2273 domain-containing protein</fullName>
    </submittedName>
</protein>
<gene>
    <name evidence="2" type="ORF">BCR24_16170</name>
</gene>
<sequence length="65" mass="7271">MNEIWETYRGPIIGALAGLLIALLMLTLGFFKTVLIIVFILIGGFMGWYATAHGLIDIFLSKKRK</sequence>
<feature type="transmembrane region" description="Helical" evidence="1">
    <location>
        <begin position="37"/>
        <end position="60"/>
    </location>
</feature>
<organism evidence="2 3">
    <name type="scientific">Enterococcus ureilyticus</name>
    <dbReference type="NCBI Taxonomy" id="1131292"/>
    <lineage>
        <taxon>Bacteria</taxon>
        <taxon>Bacillati</taxon>
        <taxon>Bacillota</taxon>
        <taxon>Bacilli</taxon>
        <taxon>Lactobacillales</taxon>
        <taxon>Enterococcaceae</taxon>
        <taxon>Enterococcus</taxon>
    </lineage>
</organism>
<dbReference type="OrthoDB" id="9926230at2"/>
<keyword evidence="3" id="KW-1185">Reference proteome</keyword>
<keyword evidence="1" id="KW-0472">Membrane</keyword>